<dbReference type="Proteomes" id="UP001237105">
    <property type="component" value="Unassembled WGS sequence"/>
</dbReference>
<dbReference type="EMBL" id="JASCIS010000015">
    <property type="protein sequence ID" value="MDI3420166.1"/>
    <property type="molecule type" value="Genomic_DNA"/>
</dbReference>
<proteinExistence type="predicted"/>
<evidence type="ECO:0000313" key="2">
    <source>
        <dbReference type="Proteomes" id="UP001237105"/>
    </source>
</evidence>
<keyword evidence="2" id="KW-1185">Reference proteome</keyword>
<dbReference type="Pfam" id="PF19458">
    <property type="entry name" value="DUF5995"/>
    <property type="match status" value="1"/>
</dbReference>
<protein>
    <submittedName>
        <fullName evidence="1">DUF5995 family protein</fullName>
    </submittedName>
</protein>
<dbReference type="InterPro" id="IPR046037">
    <property type="entry name" value="DUF5995"/>
</dbReference>
<name>A0ABT6SXP8_9ACTN</name>
<sequence>MALSGQIGTGTVEAEAVRARRRAPDADGPHSDGVTVFHRTYLAVTEESAEPAPLEVRLAERYFAALDAVRHGYRAPAAWRPLFRYRHHPGVRPLQFALAGLNAHIGYDLVLAVVDACHGSGCEPATVEGEFDRLGDRLAALEERIVEDLAPDPEHLRIADPLTHLVGGWNLERARDAAWSAARVLCGLRELPDLAEEFRQRTDAGAGLVGHCLLTPWR</sequence>
<reference evidence="1 2" key="1">
    <citation type="submission" date="2023-05" db="EMBL/GenBank/DDBJ databases">
        <title>Draft genome sequence of Streptomyces sp. B-S-A12 isolated from a cave soil in Thailand.</title>
        <authorList>
            <person name="Chamroensaksri N."/>
            <person name="Muangham S."/>
        </authorList>
    </citation>
    <scope>NUCLEOTIDE SEQUENCE [LARGE SCALE GENOMIC DNA]</scope>
    <source>
        <strain evidence="1 2">B-S-A12</strain>
    </source>
</reference>
<organism evidence="1 2">
    <name type="scientific">Streptomyces luteolus</name>
    <dbReference type="NCBI Taxonomy" id="3043615"/>
    <lineage>
        <taxon>Bacteria</taxon>
        <taxon>Bacillati</taxon>
        <taxon>Actinomycetota</taxon>
        <taxon>Actinomycetes</taxon>
        <taxon>Kitasatosporales</taxon>
        <taxon>Streptomycetaceae</taxon>
        <taxon>Streptomyces</taxon>
    </lineage>
</organism>
<comment type="caution">
    <text evidence="1">The sequence shown here is derived from an EMBL/GenBank/DDBJ whole genome shotgun (WGS) entry which is preliminary data.</text>
</comment>
<dbReference type="RefSeq" id="WP_282536054.1">
    <property type="nucleotide sequence ID" value="NZ_JASCIS010000015.1"/>
</dbReference>
<accession>A0ABT6SXP8</accession>
<gene>
    <name evidence="1" type="ORF">QIT00_16625</name>
</gene>
<evidence type="ECO:0000313" key="1">
    <source>
        <dbReference type="EMBL" id="MDI3420166.1"/>
    </source>
</evidence>